<proteinExistence type="predicted"/>
<organism evidence="2 3">
    <name type="scientific">Candidatus Purcelliella pentastirinorum</name>
    <dbReference type="NCBI Taxonomy" id="472834"/>
    <lineage>
        <taxon>Bacteria</taxon>
        <taxon>Pseudomonadati</taxon>
        <taxon>Pseudomonadota</taxon>
        <taxon>Gammaproteobacteria</taxon>
        <taxon>Enterobacterales</taxon>
        <taxon>Enterobacteriaceae</taxon>
        <taxon>Candidatus Purcelliella</taxon>
    </lineage>
</organism>
<keyword evidence="1" id="KW-0472">Membrane</keyword>
<gene>
    <name evidence="2" type="ORF">ONB71_00080</name>
</gene>
<dbReference type="EMBL" id="CP110496">
    <property type="protein sequence ID" value="WDI78544.1"/>
    <property type="molecule type" value="Genomic_DNA"/>
</dbReference>
<keyword evidence="1" id="KW-1133">Transmembrane helix</keyword>
<reference evidence="2" key="1">
    <citation type="submission" date="2022-11" db="EMBL/GenBank/DDBJ databases">
        <title>Genomic comparisons reveal selection pressure and functional variation between nutritional endosymbionts of cave-adapted and epigean Hawaiian planthoppers.</title>
        <authorList>
            <person name="Gossett J.M."/>
            <person name="Porter M.L."/>
            <person name="Vasquez Y."/>
            <person name="Bennett G.M."/>
            <person name="Chong R.A."/>
        </authorList>
    </citation>
    <scope>NUCLEOTIDE SEQUENCE</scope>
    <source>
        <strain evidence="2">OPOL2</strain>
    </source>
</reference>
<dbReference type="Proteomes" id="UP001214992">
    <property type="component" value="Chromosome"/>
</dbReference>
<feature type="transmembrane region" description="Helical" evidence="1">
    <location>
        <begin position="14"/>
        <end position="36"/>
    </location>
</feature>
<name>A0AAX3N7Y5_9ENTR</name>
<protein>
    <submittedName>
        <fullName evidence="2">Uncharacterized protein</fullName>
    </submittedName>
</protein>
<sequence>MFLLLFNNVTYNDIILDLSIIVFNDTNLSLFFLHFLNRSHSRVFIFNIFSLLFNNDPILPNPIITIFYF</sequence>
<keyword evidence="1" id="KW-0812">Transmembrane</keyword>
<evidence type="ECO:0000256" key="1">
    <source>
        <dbReference type="SAM" id="Phobius"/>
    </source>
</evidence>
<accession>A0AAX3N7Y5</accession>
<evidence type="ECO:0000313" key="3">
    <source>
        <dbReference type="Proteomes" id="UP001214992"/>
    </source>
</evidence>
<dbReference type="AlphaFoldDB" id="A0AAX3N7Y5"/>
<evidence type="ECO:0000313" key="2">
    <source>
        <dbReference type="EMBL" id="WDI78544.1"/>
    </source>
</evidence>